<dbReference type="Pfam" id="PF00535">
    <property type="entry name" value="Glycos_transf_2"/>
    <property type="match status" value="1"/>
</dbReference>
<dbReference type="InterPro" id="IPR029044">
    <property type="entry name" value="Nucleotide-diphossugar_trans"/>
</dbReference>
<name>A0A2G4RDE0_9PROT</name>
<dbReference type="Proteomes" id="UP000228751">
    <property type="component" value="Unassembled WGS sequence"/>
</dbReference>
<reference evidence="5 6" key="1">
    <citation type="submission" date="2017-10" db="EMBL/GenBank/DDBJ databases">
        <title>Genomic analysis of the genus Acetobacter.</title>
        <authorList>
            <person name="Kim K.H."/>
            <person name="Chun B.H."/>
            <person name="Son A.R."/>
            <person name="Jeon C.O."/>
        </authorList>
    </citation>
    <scope>NUCLEOTIDE SEQUENCE [LARGE SCALE GENOMIC DNA]</scope>
    <source>
        <strain evidence="5 6">LHT 2458</strain>
    </source>
</reference>
<proteinExistence type="inferred from homology"/>
<keyword evidence="3 5" id="KW-0808">Transferase</keyword>
<evidence type="ECO:0000313" key="5">
    <source>
        <dbReference type="EMBL" id="PHY94601.1"/>
    </source>
</evidence>
<evidence type="ECO:0000313" key="6">
    <source>
        <dbReference type="Proteomes" id="UP000228751"/>
    </source>
</evidence>
<organism evidence="5 6">
    <name type="scientific">Acetobacter pomorum</name>
    <dbReference type="NCBI Taxonomy" id="65959"/>
    <lineage>
        <taxon>Bacteria</taxon>
        <taxon>Pseudomonadati</taxon>
        <taxon>Pseudomonadota</taxon>
        <taxon>Alphaproteobacteria</taxon>
        <taxon>Acetobacterales</taxon>
        <taxon>Acetobacteraceae</taxon>
        <taxon>Acetobacter</taxon>
    </lineage>
</organism>
<dbReference type="PANTHER" id="PTHR43685:SF5">
    <property type="entry name" value="GLYCOSYLTRANSFERASE EPSE-RELATED"/>
    <property type="match status" value="1"/>
</dbReference>
<accession>A0A2G4RDE0</accession>
<evidence type="ECO:0000259" key="4">
    <source>
        <dbReference type="Pfam" id="PF00535"/>
    </source>
</evidence>
<dbReference type="InterPro" id="IPR001173">
    <property type="entry name" value="Glyco_trans_2-like"/>
</dbReference>
<protein>
    <submittedName>
        <fullName evidence="5">Glycosyltransferase family 2 protein</fullName>
    </submittedName>
</protein>
<dbReference type="RefSeq" id="WP_052013474.1">
    <property type="nucleotide sequence ID" value="NZ_PEBQ01000087.1"/>
</dbReference>
<evidence type="ECO:0000256" key="3">
    <source>
        <dbReference type="ARBA" id="ARBA00022679"/>
    </source>
</evidence>
<dbReference type="GO" id="GO:0016757">
    <property type="term" value="F:glycosyltransferase activity"/>
    <property type="evidence" value="ECO:0007669"/>
    <property type="project" value="UniProtKB-KW"/>
</dbReference>
<comment type="caution">
    <text evidence="5">The sequence shown here is derived from an EMBL/GenBank/DDBJ whole genome shotgun (WGS) entry which is preliminary data.</text>
</comment>
<dbReference type="PANTHER" id="PTHR43685">
    <property type="entry name" value="GLYCOSYLTRANSFERASE"/>
    <property type="match status" value="1"/>
</dbReference>
<evidence type="ECO:0000256" key="1">
    <source>
        <dbReference type="ARBA" id="ARBA00006739"/>
    </source>
</evidence>
<dbReference type="Gene3D" id="3.90.550.10">
    <property type="entry name" value="Spore Coat Polysaccharide Biosynthesis Protein SpsA, Chain A"/>
    <property type="match status" value="1"/>
</dbReference>
<dbReference type="InterPro" id="IPR050834">
    <property type="entry name" value="Glycosyltransf_2"/>
</dbReference>
<dbReference type="EMBL" id="PEBQ01000087">
    <property type="protein sequence ID" value="PHY94601.1"/>
    <property type="molecule type" value="Genomic_DNA"/>
</dbReference>
<sequence length="324" mass="36696">MQKPSAQHGMVPFHSQDTIPVAVLLSTYNGAAFLSDLLASLKQQTYTNWILLWRDDGSTDTSVECMRQFTAEVGAHRCRQIVSPPAHIGVVLSYATLLEHVPSGFFVAFCDQDDVWFPNKLERGVTALKALSKPVLYCSRQRLTDTNLRPIGISPRLPSNPCFQMALTQNIATGCTIMLTPSAVSLLQGSLPPPKHILHDWWAYLVVTGADGVVITDNQPTLLYRQHSNNAVGAPALFVQRALAALKRGPWQFMSLFRDNLVYLNKQTCLSLNNSHFTRALHLVLLQSGLVGRWHRWRMLERSPKLRRYTWPEQFIFRLWFLWG</sequence>
<dbReference type="CDD" id="cd04196">
    <property type="entry name" value="GT_2_like_d"/>
    <property type="match status" value="1"/>
</dbReference>
<dbReference type="SUPFAM" id="SSF53448">
    <property type="entry name" value="Nucleotide-diphospho-sugar transferases"/>
    <property type="match status" value="1"/>
</dbReference>
<dbReference type="AlphaFoldDB" id="A0A2G4RDE0"/>
<evidence type="ECO:0000256" key="2">
    <source>
        <dbReference type="ARBA" id="ARBA00022676"/>
    </source>
</evidence>
<keyword evidence="6" id="KW-1185">Reference proteome</keyword>
<feature type="domain" description="Glycosyltransferase 2-like" evidence="4">
    <location>
        <begin position="23"/>
        <end position="142"/>
    </location>
</feature>
<gene>
    <name evidence="5" type="ORF">CSR02_05510</name>
</gene>
<dbReference type="OrthoDB" id="6383742at2"/>
<keyword evidence="2" id="KW-0328">Glycosyltransferase</keyword>
<comment type="similarity">
    <text evidence="1">Belongs to the glycosyltransferase 2 family.</text>
</comment>